<dbReference type="AlphaFoldDB" id="A0A1I0Y4K3"/>
<dbReference type="Proteomes" id="UP000198619">
    <property type="component" value="Unassembled WGS sequence"/>
</dbReference>
<dbReference type="Gene3D" id="3.40.50.300">
    <property type="entry name" value="P-loop containing nucleotide triphosphate hydrolases"/>
    <property type="match status" value="1"/>
</dbReference>
<protein>
    <submittedName>
        <fullName evidence="1">Chromosome partitioning protein</fullName>
    </submittedName>
</protein>
<proteinExistence type="predicted"/>
<organism evidence="1 2">
    <name type="scientific">Clostridium frigidicarnis</name>
    <dbReference type="NCBI Taxonomy" id="84698"/>
    <lineage>
        <taxon>Bacteria</taxon>
        <taxon>Bacillati</taxon>
        <taxon>Bacillota</taxon>
        <taxon>Clostridia</taxon>
        <taxon>Eubacteriales</taxon>
        <taxon>Clostridiaceae</taxon>
        <taxon>Clostridium</taxon>
    </lineage>
</organism>
<reference evidence="1 2" key="1">
    <citation type="submission" date="2016-10" db="EMBL/GenBank/DDBJ databases">
        <authorList>
            <person name="de Groot N.N."/>
        </authorList>
    </citation>
    <scope>NUCLEOTIDE SEQUENCE [LARGE SCALE GENOMIC DNA]</scope>
    <source>
        <strain evidence="1 2">DSM 12271</strain>
    </source>
</reference>
<dbReference type="STRING" id="84698.SAMN04488528_101133"/>
<dbReference type="EMBL" id="FOKI01000011">
    <property type="protein sequence ID" value="SFB08211.1"/>
    <property type="molecule type" value="Genomic_DNA"/>
</dbReference>
<gene>
    <name evidence="1" type="ORF">SAMN04488528_101133</name>
</gene>
<keyword evidence="2" id="KW-1185">Reference proteome</keyword>
<name>A0A1I0Y4K3_9CLOT</name>
<evidence type="ECO:0000313" key="1">
    <source>
        <dbReference type="EMBL" id="SFB08211.1"/>
    </source>
</evidence>
<dbReference type="SUPFAM" id="SSF52540">
    <property type="entry name" value="P-loop containing nucleoside triphosphate hydrolases"/>
    <property type="match status" value="1"/>
</dbReference>
<sequence length="83" mass="9278">MVDSRTNFTKDICSLLRETYGSSINVFGTNIPHSIRAAESSAEGKSIFSHDPKGKVADAYRNLTKEVLKIEKLRQKHKADIGR</sequence>
<dbReference type="InterPro" id="IPR027417">
    <property type="entry name" value="P-loop_NTPase"/>
</dbReference>
<accession>A0A1I0Y4K3</accession>
<evidence type="ECO:0000313" key="2">
    <source>
        <dbReference type="Proteomes" id="UP000198619"/>
    </source>
</evidence>